<evidence type="ECO:0000256" key="5">
    <source>
        <dbReference type="ARBA" id="ARBA00022741"/>
    </source>
</evidence>
<dbReference type="CDD" id="cd01895">
    <property type="entry name" value="EngA2"/>
    <property type="match status" value="1"/>
</dbReference>
<dbReference type="InterPro" id="IPR006073">
    <property type="entry name" value="GTP-bd"/>
</dbReference>
<keyword evidence="6 9" id="KW-0342">GTP-binding</keyword>
<evidence type="ECO:0000256" key="6">
    <source>
        <dbReference type="ARBA" id="ARBA00023134"/>
    </source>
</evidence>
<dbReference type="HAMAP" id="MF_00195">
    <property type="entry name" value="GTPase_Der"/>
    <property type="match status" value="1"/>
</dbReference>
<name>A0AAD1APA4_LACCA</name>
<comment type="function">
    <text evidence="8 9 11">GTPase that plays an essential role in the late steps of ribosome biogenesis.</text>
</comment>
<evidence type="ECO:0000256" key="1">
    <source>
        <dbReference type="ARBA" id="ARBA00008279"/>
    </source>
</evidence>
<feature type="domain" description="EngA-type G" evidence="12">
    <location>
        <begin position="175"/>
        <end position="350"/>
    </location>
</feature>
<evidence type="ECO:0000256" key="7">
    <source>
        <dbReference type="ARBA" id="ARBA00032345"/>
    </source>
</evidence>
<evidence type="ECO:0000256" key="2">
    <source>
        <dbReference type="ARBA" id="ARBA00020953"/>
    </source>
</evidence>
<dbReference type="RefSeq" id="WP_025013430.1">
    <property type="nucleotide sequence ID" value="NZ_AP012544.1"/>
</dbReference>
<sequence length="435" mass="48516">MVLPTLAIVGRPNVGKSTIFNRILGERVSIVEDTPGVTRDRIYGKSEWLGKEFAVIDTGGIDLGDEPFLSQIKDQAEIAIEEADVILFLTSVEAGVTDADERVAQILYRAKKPVVLAVNKVDNPERRQDIYDFYSLGFGEPFPLSGTHGIGLGDVLDAVLAAFPKEANSVEDDSIKFSLIGRPNVGKSSLVNAILGENRVIVSPIEGTTRDAIDTKFEADGETFTMIDTAGIRKRGKVYENTEKYAVLRALRAIDRSDVVLVVINAEEGIREQDKKVAGYAHEAGRGIIIVVNKWDTVEKDNHTMKDFENLIRQEFQYLDYAPIIFVSAKTKQRLQSLPAMIVEVSENQTRRIQSSVLNDVLMDAITVTPTPTVNGKRLRIYYMTQVAVKPPTFVVFVNDPDLLHFSYERFLINQLRQAFDFSGTPIHVIARQRK</sequence>
<evidence type="ECO:0000313" key="13">
    <source>
        <dbReference type="EMBL" id="BAN74393.1"/>
    </source>
</evidence>
<dbReference type="Proteomes" id="UP000015560">
    <property type="component" value="Chromosome"/>
</dbReference>
<dbReference type="PANTHER" id="PTHR43834:SF6">
    <property type="entry name" value="GTPASE DER"/>
    <property type="match status" value="1"/>
</dbReference>
<dbReference type="InterPro" id="IPR016484">
    <property type="entry name" value="GTPase_Der"/>
</dbReference>
<feature type="binding site" evidence="9">
    <location>
        <begin position="181"/>
        <end position="188"/>
    </location>
    <ligand>
        <name>GTP</name>
        <dbReference type="ChEBI" id="CHEBI:37565"/>
        <label>2</label>
    </ligand>
</feature>
<reference evidence="13 14" key="1">
    <citation type="journal article" date="2013" name="PLoS ONE">
        <title>Genomic Adaptation of the Lactobacillus casei Group.</title>
        <authorList>
            <person name="Toh H."/>
            <person name="Oshima K."/>
            <person name="Nakano A."/>
            <person name="Takahata M."/>
            <person name="Murakami M."/>
            <person name="Takaki T."/>
            <person name="Nishiyama H."/>
            <person name="Igimi S."/>
            <person name="Hattori M."/>
            <person name="Morita H."/>
        </authorList>
    </citation>
    <scope>NUCLEOTIDE SEQUENCE [LARGE SCALE GENOMIC DNA]</scope>
    <source>
        <strain evidence="13 14">ATCC 393</strain>
    </source>
</reference>
<feature type="binding site" evidence="9">
    <location>
        <begin position="119"/>
        <end position="122"/>
    </location>
    <ligand>
        <name>GTP</name>
        <dbReference type="ChEBI" id="CHEBI:37565"/>
        <label>1</label>
    </ligand>
</feature>
<dbReference type="FunFam" id="3.30.300.20:FF:000004">
    <property type="entry name" value="GTPase Der"/>
    <property type="match status" value="1"/>
</dbReference>
<dbReference type="FunFam" id="3.40.50.300:FF:000040">
    <property type="entry name" value="GTPase Der"/>
    <property type="match status" value="1"/>
</dbReference>
<dbReference type="PROSITE" id="PS51712">
    <property type="entry name" value="G_ENGA"/>
    <property type="match status" value="2"/>
</dbReference>
<evidence type="ECO:0000256" key="11">
    <source>
        <dbReference type="RuleBase" id="RU004481"/>
    </source>
</evidence>
<feature type="binding site" evidence="9">
    <location>
        <begin position="293"/>
        <end position="296"/>
    </location>
    <ligand>
        <name>GTP</name>
        <dbReference type="ChEBI" id="CHEBI:37565"/>
        <label>2</label>
    </ligand>
</feature>
<dbReference type="PRINTS" id="PR00326">
    <property type="entry name" value="GTP1OBG"/>
</dbReference>
<dbReference type="CDD" id="cd01894">
    <property type="entry name" value="EngA1"/>
    <property type="match status" value="1"/>
</dbReference>
<dbReference type="SUPFAM" id="SSF52540">
    <property type="entry name" value="P-loop containing nucleoside triphosphate hydrolases"/>
    <property type="match status" value="2"/>
</dbReference>
<evidence type="ECO:0000313" key="14">
    <source>
        <dbReference type="Proteomes" id="UP000015560"/>
    </source>
</evidence>
<dbReference type="Pfam" id="PF14714">
    <property type="entry name" value="KH_dom-like"/>
    <property type="match status" value="1"/>
</dbReference>
<feature type="binding site" evidence="9">
    <location>
        <begin position="10"/>
        <end position="17"/>
    </location>
    <ligand>
        <name>GTP</name>
        <dbReference type="ChEBI" id="CHEBI:37565"/>
        <label>1</label>
    </ligand>
</feature>
<dbReference type="InterPro" id="IPR015946">
    <property type="entry name" value="KH_dom-like_a/b"/>
</dbReference>
<dbReference type="PANTHER" id="PTHR43834">
    <property type="entry name" value="GTPASE DER"/>
    <property type="match status" value="1"/>
</dbReference>
<dbReference type="InterPro" id="IPR031166">
    <property type="entry name" value="G_ENGA"/>
</dbReference>
<dbReference type="Gene3D" id="3.30.300.20">
    <property type="match status" value="1"/>
</dbReference>
<dbReference type="NCBIfam" id="TIGR03594">
    <property type="entry name" value="GTPase_EngA"/>
    <property type="match status" value="1"/>
</dbReference>
<dbReference type="FunFam" id="3.40.50.300:FF:000057">
    <property type="entry name" value="GTPase Der"/>
    <property type="match status" value="1"/>
</dbReference>
<comment type="similarity">
    <text evidence="1 9 10 11">Belongs to the TRAFAC class TrmE-Era-EngA-EngB-Septin-like GTPase superfamily. EngA (Der) GTPase family.</text>
</comment>
<feature type="binding site" evidence="9">
    <location>
        <begin position="228"/>
        <end position="232"/>
    </location>
    <ligand>
        <name>GTP</name>
        <dbReference type="ChEBI" id="CHEBI:37565"/>
        <label>2</label>
    </ligand>
</feature>
<evidence type="ECO:0000256" key="9">
    <source>
        <dbReference type="HAMAP-Rule" id="MF_00195"/>
    </source>
</evidence>
<dbReference type="Pfam" id="PF01926">
    <property type="entry name" value="MMR_HSR1"/>
    <property type="match status" value="2"/>
</dbReference>
<feature type="domain" description="EngA-type G" evidence="12">
    <location>
        <begin position="4"/>
        <end position="167"/>
    </location>
</feature>
<keyword evidence="5 9" id="KW-0547">Nucleotide-binding</keyword>
<keyword evidence="3 9" id="KW-0690">Ribosome biogenesis</keyword>
<dbReference type="PIRSF" id="PIRSF006485">
    <property type="entry name" value="GTP-binding_EngA"/>
    <property type="match status" value="1"/>
</dbReference>
<dbReference type="InterPro" id="IPR032859">
    <property type="entry name" value="KH_dom-like"/>
</dbReference>
<dbReference type="GO" id="GO:0005525">
    <property type="term" value="F:GTP binding"/>
    <property type="evidence" value="ECO:0007669"/>
    <property type="project" value="UniProtKB-UniRule"/>
</dbReference>
<dbReference type="GO" id="GO:0042254">
    <property type="term" value="P:ribosome biogenesis"/>
    <property type="evidence" value="ECO:0007669"/>
    <property type="project" value="UniProtKB-KW"/>
</dbReference>
<dbReference type="EMBL" id="AP012544">
    <property type="protein sequence ID" value="BAN74393.1"/>
    <property type="molecule type" value="Genomic_DNA"/>
</dbReference>
<dbReference type="AlphaFoldDB" id="A0AAD1APA4"/>
<evidence type="ECO:0000256" key="4">
    <source>
        <dbReference type="ARBA" id="ARBA00022737"/>
    </source>
</evidence>
<feature type="binding site" evidence="9">
    <location>
        <begin position="57"/>
        <end position="61"/>
    </location>
    <ligand>
        <name>GTP</name>
        <dbReference type="ChEBI" id="CHEBI:37565"/>
        <label>1</label>
    </ligand>
</feature>
<protein>
    <recommendedName>
        <fullName evidence="2 9">GTPase Der</fullName>
    </recommendedName>
    <alternativeName>
        <fullName evidence="7 9">GTP-binding protein EngA</fullName>
    </alternativeName>
</protein>
<dbReference type="Gene3D" id="3.40.50.300">
    <property type="entry name" value="P-loop containing nucleotide triphosphate hydrolases"/>
    <property type="match status" value="2"/>
</dbReference>
<evidence type="ECO:0000256" key="10">
    <source>
        <dbReference type="PROSITE-ProRule" id="PRU01049"/>
    </source>
</evidence>
<keyword evidence="4 11" id="KW-0677">Repeat</keyword>
<evidence type="ECO:0000256" key="8">
    <source>
        <dbReference type="ARBA" id="ARBA00053470"/>
    </source>
</evidence>
<evidence type="ECO:0000256" key="3">
    <source>
        <dbReference type="ARBA" id="ARBA00022517"/>
    </source>
</evidence>
<dbReference type="GO" id="GO:0043022">
    <property type="term" value="F:ribosome binding"/>
    <property type="evidence" value="ECO:0007669"/>
    <property type="project" value="TreeGrafter"/>
</dbReference>
<organism evidence="13 14">
    <name type="scientific">Lacticaseibacillus casei DSM 20011 = JCM 1134 = ATCC 393</name>
    <dbReference type="NCBI Taxonomy" id="1423732"/>
    <lineage>
        <taxon>Bacteria</taxon>
        <taxon>Bacillati</taxon>
        <taxon>Bacillota</taxon>
        <taxon>Bacilli</taxon>
        <taxon>Lactobacillales</taxon>
        <taxon>Lactobacillaceae</taxon>
        <taxon>Lacticaseibacillus</taxon>
    </lineage>
</organism>
<proteinExistence type="inferred from homology"/>
<accession>A0AAD1APA4</accession>
<comment type="subunit">
    <text evidence="9">Associates with the 50S ribosomal subunit.</text>
</comment>
<gene>
    <name evidence="9" type="primary">der</name>
    <name evidence="13" type="ORF">LBCZ_1225</name>
</gene>
<dbReference type="InterPro" id="IPR005225">
    <property type="entry name" value="Small_GTP-bd"/>
</dbReference>
<dbReference type="GeneID" id="45548514"/>
<evidence type="ECO:0000259" key="12">
    <source>
        <dbReference type="PROSITE" id="PS51712"/>
    </source>
</evidence>
<dbReference type="NCBIfam" id="TIGR00231">
    <property type="entry name" value="small_GTP"/>
    <property type="match status" value="2"/>
</dbReference>
<dbReference type="InterPro" id="IPR027417">
    <property type="entry name" value="P-loop_NTPase"/>
</dbReference>